<keyword evidence="3" id="KW-0159">Chromosome partition</keyword>
<keyword evidence="1" id="KW-0963">Cytoplasm</keyword>
<dbReference type="NCBIfam" id="TIGR00281">
    <property type="entry name" value="SMC-Scp complex subunit ScpB"/>
    <property type="match status" value="1"/>
</dbReference>
<dbReference type="SUPFAM" id="SSF46785">
    <property type="entry name" value="Winged helix' DNA-binding domain"/>
    <property type="match status" value="2"/>
</dbReference>
<dbReference type="GO" id="GO:0051304">
    <property type="term" value="P:chromosome separation"/>
    <property type="evidence" value="ECO:0007669"/>
    <property type="project" value="InterPro"/>
</dbReference>
<dbReference type="InterPro" id="IPR005234">
    <property type="entry name" value="ScpB_csome_segregation"/>
</dbReference>
<dbReference type="GO" id="GO:0051301">
    <property type="term" value="P:cell division"/>
    <property type="evidence" value="ECO:0007669"/>
    <property type="project" value="UniProtKB-KW"/>
</dbReference>
<dbReference type="EMBL" id="FNAF01000001">
    <property type="protein sequence ID" value="SDD14881.1"/>
    <property type="molecule type" value="Genomic_DNA"/>
</dbReference>
<evidence type="ECO:0000256" key="4">
    <source>
        <dbReference type="ARBA" id="ARBA00023306"/>
    </source>
</evidence>
<dbReference type="PIRSF" id="PIRSF019345">
    <property type="entry name" value="ScpB"/>
    <property type="match status" value="1"/>
</dbReference>
<keyword evidence="6" id="KW-1185">Reference proteome</keyword>
<dbReference type="AlphaFoldDB" id="A0A1G6SDZ0"/>
<dbReference type="Pfam" id="PF04079">
    <property type="entry name" value="SMC_ScpB"/>
    <property type="match status" value="1"/>
</dbReference>
<organism evidence="5 6">
    <name type="scientific">Peptococcus niger</name>
    <dbReference type="NCBI Taxonomy" id="2741"/>
    <lineage>
        <taxon>Bacteria</taxon>
        <taxon>Bacillati</taxon>
        <taxon>Bacillota</taxon>
        <taxon>Clostridia</taxon>
        <taxon>Eubacteriales</taxon>
        <taxon>Peptococcaceae</taxon>
        <taxon>Peptococcus</taxon>
    </lineage>
</organism>
<accession>A0A1G6SDZ0</accession>
<dbReference type="PANTHER" id="PTHR34298:SF2">
    <property type="entry name" value="SEGREGATION AND CONDENSATION PROTEIN B"/>
    <property type="match status" value="1"/>
</dbReference>
<dbReference type="Proteomes" id="UP000198995">
    <property type="component" value="Unassembled WGS sequence"/>
</dbReference>
<evidence type="ECO:0000256" key="2">
    <source>
        <dbReference type="ARBA" id="ARBA00022618"/>
    </source>
</evidence>
<evidence type="ECO:0000313" key="5">
    <source>
        <dbReference type="EMBL" id="SDD14881.1"/>
    </source>
</evidence>
<evidence type="ECO:0000256" key="1">
    <source>
        <dbReference type="ARBA" id="ARBA00022490"/>
    </source>
</evidence>
<dbReference type="InterPro" id="IPR036390">
    <property type="entry name" value="WH_DNA-bd_sf"/>
</dbReference>
<reference evidence="5 6" key="1">
    <citation type="submission" date="2016-10" db="EMBL/GenBank/DDBJ databases">
        <authorList>
            <person name="de Groot N.N."/>
        </authorList>
    </citation>
    <scope>NUCLEOTIDE SEQUENCE [LARGE SCALE GENOMIC DNA]</scope>
    <source>
        <strain evidence="5 6">DSM 20475</strain>
    </source>
</reference>
<keyword evidence="4" id="KW-0131">Cell cycle</keyword>
<keyword evidence="2" id="KW-0132">Cell division</keyword>
<gene>
    <name evidence="5" type="ORF">SAMN04489866_101301</name>
</gene>
<protein>
    <submittedName>
        <fullName evidence="5">Condensin subunit ScpB</fullName>
    </submittedName>
</protein>
<dbReference type="PANTHER" id="PTHR34298">
    <property type="entry name" value="SEGREGATION AND CONDENSATION PROTEIN B"/>
    <property type="match status" value="1"/>
</dbReference>
<proteinExistence type="predicted"/>
<evidence type="ECO:0000313" key="6">
    <source>
        <dbReference type="Proteomes" id="UP000198995"/>
    </source>
</evidence>
<evidence type="ECO:0000256" key="3">
    <source>
        <dbReference type="ARBA" id="ARBA00022829"/>
    </source>
</evidence>
<name>A0A1G6SDZ0_PEPNI</name>
<dbReference type="InterPro" id="IPR036388">
    <property type="entry name" value="WH-like_DNA-bd_sf"/>
</dbReference>
<dbReference type="Gene3D" id="1.10.10.10">
    <property type="entry name" value="Winged helix-like DNA-binding domain superfamily/Winged helix DNA-binding domain"/>
    <property type="match status" value="2"/>
</dbReference>
<sequence length="193" mass="21360">MKFGYILNWKETMSIDYSLHRIIEGLLFISDVPLSSDELAKTVGVADFEVQSILNDLCETYAPGRHGFYLRAIAGGYQFYVGAEIADYMQAFFSLKQPQLSQAALETAAIVAYREPVTRADIEGVRGVSSDGPIRSLLERGLLEERGRKEAPGRPILYGTTGLFLRTFGLDCLEDLPPLPETCAAADETLQEE</sequence>
<dbReference type="STRING" id="2741.SAMN04489866_101301"/>